<accession>A0A135P7U3</accession>
<evidence type="ECO:0000313" key="3">
    <source>
        <dbReference type="Proteomes" id="UP000070498"/>
    </source>
</evidence>
<keyword evidence="3" id="KW-1185">Reference proteome</keyword>
<name>A0A135P7U3_9HYPH</name>
<evidence type="ECO:0000256" key="1">
    <source>
        <dbReference type="SAM" id="Phobius"/>
    </source>
</evidence>
<organism evidence="2 3">
    <name type="scientific">Agrobacterium bohemicum</name>
    <dbReference type="NCBI Taxonomy" id="2052828"/>
    <lineage>
        <taxon>Bacteria</taxon>
        <taxon>Pseudomonadati</taxon>
        <taxon>Pseudomonadota</taxon>
        <taxon>Alphaproteobacteria</taxon>
        <taxon>Hyphomicrobiales</taxon>
        <taxon>Rhizobiaceae</taxon>
        <taxon>Rhizobium/Agrobacterium group</taxon>
        <taxon>Agrobacterium</taxon>
    </lineage>
</organism>
<dbReference type="Proteomes" id="UP000070498">
    <property type="component" value="Unassembled WGS sequence"/>
</dbReference>
<dbReference type="STRING" id="2052828.ATO67_19505"/>
<proteinExistence type="predicted"/>
<feature type="transmembrane region" description="Helical" evidence="1">
    <location>
        <begin position="289"/>
        <end position="310"/>
    </location>
</feature>
<feature type="transmembrane region" description="Helical" evidence="1">
    <location>
        <begin position="24"/>
        <end position="42"/>
    </location>
</feature>
<dbReference type="RefSeq" id="WP_067653061.1">
    <property type="nucleotide sequence ID" value="NZ_KQ961035.1"/>
</dbReference>
<protein>
    <submittedName>
        <fullName evidence="2">Uncharacterized protein</fullName>
    </submittedName>
</protein>
<dbReference type="AlphaFoldDB" id="A0A135P7U3"/>
<sequence length="363" mass="40426">MTPTLHLPNRPFSLARDVISIPRAYFWSPPIILALAAFLLFWEGPGVYRDFRISQNPLVLEDGNIQDGRCTTRKAILTDCKARLVYNVNGQTYDTKVEVMFVDFHVGDYETALVISADHPELATISLGLDKLWNRIITLTLFSLALGGLGIGTIFLALRILRVKSQLRRPALLKVVPVEISAFDRKHNILSVTYNDKVSTDKTGRSAYTRMKQGAEPLIVGEANGKLLALAVRHGNTGLPVLLDDRLQRVALTDDERNAALAPFANHASIDDTPVIGVPKKTMSAWKGLQIFFGTLLLLIVGMFGFWLWYVTTSPTQFQSPGMDINDMMPAPLNRWGCDQLKKRFGEDRAPFGCAAADHMSWK</sequence>
<keyword evidence="1" id="KW-0472">Membrane</keyword>
<dbReference type="EMBL" id="LNUW01000005">
    <property type="protein sequence ID" value="KXG87492.1"/>
    <property type="molecule type" value="Genomic_DNA"/>
</dbReference>
<keyword evidence="1" id="KW-1133">Transmembrane helix</keyword>
<gene>
    <name evidence="2" type="ORF">ATO67_19505</name>
</gene>
<evidence type="ECO:0000313" key="2">
    <source>
        <dbReference type="EMBL" id="KXG87492.1"/>
    </source>
</evidence>
<keyword evidence="1" id="KW-0812">Transmembrane</keyword>
<reference evidence="2 3" key="1">
    <citation type="submission" date="2015-11" db="EMBL/GenBank/DDBJ databases">
        <title>Draft genome sequence of Agrobacterium sp. R89-1.</title>
        <authorList>
            <person name="Zahradnik J."/>
            <person name="Kyslikova E."/>
            <person name="Palyzova A."/>
            <person name="Kyslik P."/>
        </authorList>
    </citation>
    <scope>NUCLEOTIDE SEQUENCE [LARGE SCALE GENOMIC DNA]</scope>
    <source>
        <strain evidence="2 3">R89-1</strain>
    </source>
</reference>
<feature type="transmembrane region" description="Helical" evidence="1">
    <location>
        <begin position="136"/>
        <end position="161"/>
    </location>
</feature>
<comment type="caution">
    <text evidence="2">The sequence shown here is derived from an EMBL/GenBank/DDBJ whole genome shotgun (WGS) entry which is preliminary data.</text>
</comment>